<accession>A0A7X1GJH7</accession>
<sequence length="107" mass="12035">MPKIIDQGRDAFEFLTHDQADRTGIACARIARSLAQDVDPEALAVQLTANERKNNPANPETVTVDDVHSAAKLHRLNSRRQVYPQTQAAELEKVANQQEDYHPVYQN</sequence>
<evidence type="ECO:0000313" key="1">
    <source>
        <dbReference type="EMBL" id="MBC2693514.1"/>
    </source>
</evidence>
<evidence type="ECO:0000313" key="2">
    <source>
        <dbReference type="Proteomes" id="UP000526003"/>
    </source>
</evidence>
<dbReference type="RefSeq" id="WP_116894790.1">
    <property type="nucleotide sequence ID" value="NZ_JACMYG010000056.1"/>
</dbReference>
<reference evidence="1 2" key="1">
    <citation type="submission" date="2020-08" db="EMBL/GenBank/DDBJ databases">
        <title>Pseudomonas sp. nov.</title>
        <authorList>
            <person name="Gieschler S."/>
            <person name="Fiedler G."/>
            <person name="Brinks E."/>
            <person name="Boehnlein C."/>
            <person name="Franz C.M.A.P."/>
            <person name="Kabisch J."/>
        </authorList>
    </citation>
    <scope>NUCLEOTIDE SEQUENCE [LARGE SCALE GENOMIC DNA]</scope>
    <source>
        <strain evidence="1 2">MBT-1</strain>
    </source>
</reference>
<proteinExistence type="predicted"/>
<dbReference type="Proteomes" id="UP000526003">
    <property type="component" value="Unassembled WGS sequence"/>
</dbReference>
<keyword evidence="2" id="KW-1185">Reference proteome</keyword>
<protein>
    <submittedName>
        <fullName evidence="1">Uncharacterized protein</fullName>
    </submittedName>
</protein>
<dbReference type="AlphaFoldDB" id="A0A7X1GJH7"/>
<name>A0A7X1GJH7_9PSED</name>
<organism evidence="1 2">
    <name type="scientific">Pseudomonas kielensis</name>
    <dbReference type="NCBI Taxonomy" id="2762577"/>
    <lineage>
        <taxon>Bacteria</taxon>
        <taxon>Pseudomonadati</taxon>
        <taxon>Pseudomonadota</taxon>
        <taxon>Gammaproteobacteria</taxon>
        <taxon>Pseudomonadales</taxon>
        <taxon>Pseudomonadaceae</taxon>
        <taxon>Pseudomonas</taxon>
    </lineage>
</organism>
<comment type="caution">
    <text evidence="1">The sequence shown here is derived from an EMBL/GenBank/DDBJ whole genome shotgun (WGS) entry which is preliminary data.</text>
</comment>
<gene>
    <name evidence="1" type="ORF">H7995_27425</name>
</gene>
<dbReference type="EMBL" id="JACMYG010000056">
    <property type="protein sequence ID" value="MBC2693514.1"/>
    <property type="molecule type" value="Genomic_DNA"/>
</dbReference>